<evidence type="ECO:0008006" key="4">
    <source>
        <dbReference type="Google" id="ProtNLM"/>
    </source>
</evidence>
<feature type="region of interest" description="Disordered" evidence="1">
    <location>
        <begin position="790"/>
        <end position="815"/>
    </location>
</feature>
<dbReference type="PANTHER" id="PTHR38454">
    <property type="entry name" value="INTEGRAL MEMBRANE PROTEIN-RELATED"/>
    <property type="match status" value="1"/>
</dbReference>
<comment type="caution">
    <text evidence="2">The sequence shown here is derived from an EMBL/GenBank/DDBJ whole genome shotgun (WGS) entry which is preliminary data.</text>
</comment>
<accession>A0A3A4NE90</accession>
<dbReference type="EMBL" id="QZKU01000125">
    <property type="protein sequence ID" value="RJP16666.1"/>
    <property type="molecule type" value="Genomic_DNA"/>
</dbReference>
<dbReference type="Proteomes" id="UP000265882">
    <property type="component" value="Unassembled WGS sequence"/>
</dbReference>
<protein>
    <recommendedName>
        <fullName evidence="4">YfhO family protein</fullName>
    </recommendedName>
</protein>
<dbReference type="PANTHER" id="PTHR38454:SF1">
    <property type="entry name" value="INTEGRAL MEMBRANE PROTEIN"/>
    <property type="match status" value="1"/>
</dbReference>
<dbReference type="AlphaFoldDB" id="A0A3A4NE90"/>
<name>A0A3A4NE90_ABYX5</name>
<evidence type="ECO:0000256" key="1">
    <source>
        <dbReference type="SAM" id="MobiDB-lite"/>
    </source>
</evidence>
<dbReference type="InterPro" id="IPR018580">
    <property type="entry name" value="Uncharacterised_YfhO"/>
</dbReference>
<evidence type="ECO:0000313" key="3">
    <source>
        <dbReference type="Proteomes" id="UP000265882"/>
    </source>
</evidence>
<dbReference type="Pfam" id="PF09586">
    <property type="entry name" value="YfhO"/>
    <property type="match status" value="2"/>
</dbReference>
<proteinExistence type="predicted"/>
<evidence type="ECO:0000313" key="2">
    <source>
        <dbReference type="EMBL" id="RJP16666.1"/>
    </source>
</evidence>
<gene>
    <name evidence="2" type="ORF">C4520_18140</name>
</gene>
<organism evidence="2 3">
    <name type="scientific">Abyssobacteria bacterium (strain SURF_5)</name>
    <dbReference type="NCBI Taxonomy" id="2093360"/>
    <lineage>
        <taxon>Bacteria</taxon>
        <taxon>Pseudomonadati</taxon>
        <taxon>Candidatus Hydrogenedentota</taxon>
        <taxon>Candidatus Abyssobacteria</taxon>
    </lineage>
</organism>
<reference evidence="2 3" key="1">
    <citation type="journal article" date="2017" name="ISME J.">
        <title>Energy and carbon metabolisms in a deep terrestrial subsurface fluid microbial community.</title>
        <authorList>
            <person name="Momper L."/>
            <person name="Jungbluth S.P."/>
            <person name="Lee M.D."/>
            <person name="Amend J.P."/>
        </authorList>
    </citation>
    <scope>NUCLEOTIDE SEQUENCE [LARGE SCALE GENOMIC DNA]</scope>
    <source>
        <strain evidence="2">SURF_5</strain>
    </source>
</reference>
<sequence>MKTNENAFTFKKKNSWFSPLLTPTLLSLLVLFFFALIFWWTHVQQTQAQNRIIAGSNADMYVYHLPVREFAFSSLSDGSIPLYNPYTNCGMPFLATYQAALFYPLNFPHLFLEPARALSLIYLLHIFLAGAFMFFWMRELRVSETAATFSGAAYMFCWFVVYILTWPHIVLTHVWIPLVFLLIHRAFSRGRVLDMILLSAAVASQFLAGYMQGFVYTLYGAFAYLLYLTVIKLEQAKPGAVAVGRSFLVCLLGLTVAPALLSAIQWIPTFQLSTLSTRPPGGLSLAALLPGGSLYPSMFLAAIINPDSYKWQQYTLYPGVVALLLAVFAFVQRERWRETFFFAVLAVVASLIAFGMHTPLFRLYMLLPTGDWFRLPNRLLILTAFSIATLAGIGCSYLIDNVLQQPPQSARTSVRLGIFVALAALLLLLIPKAAGVYIFVLLIGCLLAVRARSAAPAGMLAIVLVALDLLLYVSNPVTYPWITPQVFPELTEAKQVLKEKIGTDRVHIFHVKNDWKNYLLNSNFGMIERIRETAGYESLSLQRFAEFCSFMETGGQPSYDLPFTGSVQWNSEAIHPHMLNLLGARYIIEDPGRDLYPESKPKNRLPKSFKLKKVYSGDVNIYENSDALPRAFFTTQIEVVPDKYAALQRLADPAFDYRNTILLEEQPQSQAPLEGEKKRADVLVEQKDRQTVQLVVDAPAAGFVFLDDMYLPGWRVTVDAREVEPYRADYLFIAIPVEAGKHVIEVQYLPAGYRVGKWISIISITLFAFLLAYDLARRRAKSMAPWEPETKVPTLTGRKKALPSAGVRVKKQGRG</sequence>